<reference evidence="2 3" key="1">
    <citation type="submission" date="2018-07" db="EMBL/GenBank/DDBJ databases">
        <title>Genome analysis of Runella aurantiaca.</title>
        <authorList>
            <person name="Yang X."/>
        </authorList>
    </citation>
    <scope>NUCLEOTIDE SEQUENCE [LARGE SCALE GENOMIC DNA]</scope>
    <source>
        <strain evidence="2 3">YX9</strain>
    </source>
</reference>
<proteinExistence type="predicted"/>
<dbReference type="Proteomes" id="UP000253141">
    <property type="component" value="Unassembled WGS sequence"/>
</dbReference>
<gene>
    <name evidence="2" type="ORF">DVG78_28635</name>
</gene>
<sequence>MNTIKSMVLVALGLMAVAVRAQTPDEVVNGYLNQTGGKDKLSTIKSLRMEGKIKMQSVEIPVTILQEKGGKLKMVTVVNGVEFVQTAYDGKAAWSTNAVTKLPEIMSEEDTYNIQQEADADFPNPFLDYKSKGYTLEAQGREKVGNLDCIKLKLTKKALKRNKKVEENSMVYYFDAQNFNLLMSRGLINNGPVRGIPQEIMYNNFQKVDGIMFPFEMRYRISGQEGQTIIIEKIAINPTLDNKVFVFPEGK</sequence>
<evidence type="ECO:0000313" key="3">
    <source>
        <dbReference type="Proteomes" id="UP000253141"/>
    </source>
</evidence>
<keyword evidence="3" id="KW-1185">Reference proteome</keyword>
<evidence type="ECO:0000256" key="1">
    <source>
        <dbReference type="SAM" id="SignalP"/>
    </source>
</evidence>
<protein>
    <recommendedName>
        <fullName evidence="4">Outer membrane lipoprotein-sorting protein</fullName>
    </recommendedName>
</protein>
<evidence type="ECO:0000313" key="2">
    <source>
        <dbReference type="EMBL" id="RDB02492.1"/>
    </source>
</evidence>
<dbReference type="RefSeq" id="WP_114464441.1">
    <property type="nucleotide sequence ID" value="NZ_QPIW01000042.1"/>
</dbReference>
<feature type="chain" id="PRO_5016580045" description="Outer membrane lipoprotein-sorting protein" evidence="1">
    <location>
        <begin position="22"/>
        <end position="251"/>
    </location>
</feature>
<dbReference type="EMBL" id="QPIW01000042">
    <property type="protein sequence ID" value="RDB02492.1"/>
    <property type="molecule type" value="Genomic_DNA"/>
</dbReference>
<accession>A0A369I0F1</accession>
<keyword evidence="1" id="KW-0732">Signal</keyword>
<dbReference type="OrthoDB" id="128937at2"/>
<organism evidence="2 3">
    <name type="scientific">Runella aurantiaca</name>
    <dbReference type="NCBI Taxonomy" id="2282308"/>
    <lineage>
        <taxon>Bacteria</taxon>
        <taxon>Pseudomonadati</taxon>
        <taxon>Bacteroidota</taxon>
        <taxon>Cytophagia</taxon>
        <taxon>Cytophagales</taxon>
        <taxon>Spirosomataceae</taxon>
        <taxon>Runella</taxon>
    </lineage>
</organism>
<name>A0A369I0F1_9BACT</name>
<comment type="caution">
    <text evidence="2">The sequence shown here is derived from an EMBL/GenBank/DDBJ whole genome shotgun (WGS) entry which is preliminary data.</text>
</comment>
<dbReference type="Gene3D" id="2.50.20.10">
    <property type="entry name" value="Lipoprotein localisation LolA/LolB/LppX"/>
    <property type="match status" value="1"/>
</dbReference>
<evidence type="ECO:0008006" key="4">
    <source>
        <dbReference type="Google" id="ProtNLM"/>
    </source>
</evidence>
<feature type="signal peptide" evidence="1">
    <location>
        <begin position="1"/>
        <end position="21"/>
    </location>
</feature>
<dbReference type="AlphaFoldDB" id="A0A369I0F1"/>